<dbReference type="STRING" id="857967.G0QXL1"/>
<dbReference type="EC" id="3.4.24.69" evidence="4"/>
<dbReference type="InParanoid" id="G0QXL1"/>
<dbReference type="Proteomes" id="UP000008983">
    <property type="component" value="Unassembled WGS sequence"/>
</dbReference>
<dbReference type="InterPro" id="IPR012978">
    <property type="entry name" value="HEAT_RRP12"/>
</dbReference>
<reference evidence="4 5" key="1">
    <citation type="submission" date="2011-07" db="EMBL/GenBank/DDBJ databases">
        <authorList>
            <person name="Coyne R."/>
            <person name="Brami D."/>
            <person name="Johnson J."/>
            <person name="Hostetler J."/>
            <person name="Hannick L."/>
            <person name="Clark T."/>
            <person name="Cassidy-Hanley D."/>
            <person name="Inman J."/>
        </authorList>
    </citation>
    <scope>NUCLEOTIDE SEQUENCE [LARGE SCALE GENOMIC DNA]</scope>
    <source>
        <strain evidence="4 5">G5</strain>
    </source>
</reference>
<dbReference type="AlphaFoldDB" id="G0QXL1"/>
<dbReference type="EC" id="2.7.7.7" evidence="4"/>
<dbReference type="SUPFAM" id="SSF48371">
    <property type="entry name" value="ARM repeat"/>
    <property type="match status" value="1"/>
</dbReference>
<dbReference type="GO" id="GO:0003887">
    <property type="term" value="F:DNA-directed DNA polymerase activity"/>
    <property type="evidence" value="ECO:0007669"/>
    <property type="project" value="UniProtKB-EC"/>
</dbReference>
<sequence>MISKFCTDTLLDPLDEENGIKITGFLINMIDILPISNLNDIAYSLLRKLQLSANTNLQVHIYLAIEQIMKQRNIAYENCETLINELINIQPSLHENDKLVISYSQCIVQTLIQMNEQNWRESNKFIPTCISILQEMLLSENRKIYIFAQQQIELVIISTINSNFYSENKNLEEQQGIEVIENLNVDNNEQQKTIFQKITAILQHLLSSRFEQRQAQALAILGTFFQKIESIEHAEQIIEELVQSRRERPPQNFEKCFSKLITKIGASQIVKKFQFKSENLNPLDDLFEEQSNFWMLPLFLKYTKNQQIEDFFTYFIPHISFISTNKLNIQEYNQISNPQQRVWLSLFLQLWDSFPKFNIVFGNKGFSAFENIIDNIGSQLNDSFPHFNSVLKGLQQSLSFIQKTQTPNDFKNQVGQKCQQIIKTLHNILNPQKAQSKLILKTITSASMLAPQEYLKNAFNHNVKKLIENKVEKSKLPQIIKTFDMLNAVSTSLDFKNDRWELSMKLISIFLDENNILQKKAYKFLNSIMNKVHYTFLPQVMKIIQDKQATQTSARPARLITINQIWNLSKFDDENNNQIDTIAEFIQIFLPELIVGCRDSNIRSRKLVIDIFKKIGNKMIKLNMFNDFVSMISAGLGAVSSLMKADSIVAIGSLLNMFGKQVDHIFIRQVNSIILLLLKEQNKEIFKAILVYLKKYMKVLLKSELEGDLAEILKNIFNVDQEIRDKYRTLIKQIVHRLVKKFKQNIVEKYIPEEHLKIIKAVLKEEKNLKNKKLKLKILKKENLKYKLLKKSKDAVSQKKDNIEEEKNKEDKNLLLKYDKEEQQFHFVENNNLKKIKLKLKQKNEENDVEYLKGKIIVNEPIQDITGKKRRRENQYQTYDSILQEEREINQENTINIREASKNVNQKNNFVHNIKESGDTYKAKGDTGGDVIKKGKPDPYAFIQLNPKALNKRHQKKAFKAFDMIMNKNTQQLQGSKKVKQ</sequence>
<accession>G0QXL1</accession>
<proteinExistence type="inferred from homology"/>
<dbReference type="Pfam" id="PF08161">
    <property type="entry name" value="RRP12_HEAT"/>
    <property type="match status" value="1"/>
</dbReference>
<evidence type="ECO:0000259" key="3">
    <source>
        <dbReference type="Pfam" id="PF08161"/>
    </source>
</evidence>
<name>G0QXL1_ICHMU</name>
<protein>
    <submittedName>
        <fullName evidence="4">Pre-rRNA processing protein, putative</fullName>
        <ecNumber evidence="4">2.7.7.7</ecNumber>
        <ecNumber evidence="4">3.4.24.69</ecNumber>
    </submittedName>
</protein>
<dbReference type="InterPro" id="IPR011989">
    <property type="entry name" value="ARM-like"/>
</dbReference>
<comment type="similarity">
    <text evidence="1">Belongs to the RRP12 family.</text>
</comment>
<keyword evidence="5" id="KW-1185">Reference proteome</keyword>
<dbReference type="OrthoDB" id="2192888at2759"/>
<dbReference type="Gene3D" id="1.25.10.10">
    <property type="entry name" value="Leucine-rich Repeat Variant"/>
    <property type="match status" value="1"/>
</dbReference>
<evidence type="ECO:0000256" key="2">
    <source>
        <dbReference type="SAM" id="Coils"/>
    </source>
</evidence>
<dbReference type="GeneID" id="14906151"/>
<dbReference type="InterPro" id="IPR052087">
    <property type="entry name" value="RRP12"/>
</dbReference>
<dbReference type="RefSeq" id="XP_004031277.1">
    <property type="nucleotide sequence ID" value="XM_004031229.1"/>
</dbReference>
<dbReference type="PANTHER" id="PTHR48287">
    <property type="entry name" value="ARM REPEAT SUPERFAMILY PROTEIN"/>
    <property type="match status" value="1"/>
</dbReference>
<evidence type="ECO:0000313" key="5">
    <source>
        <dbReference type="Proteomes" id="UP000008983"/>
    </source>
</evidence>
<gene>
    <name evidence="4" type="ORF">IMG5_143770</name>
</gene>
<evidence type="ECO:0000313" key="4">
    <source>
        <dbReference type="EMBL" id="EGR30041.1"/>
    </source>
</evidence>
<dbReference type="eggNOG" id="KOG1248">
    <property type="taxonomic scope" value="Eukaryota"/>
</dbReference>
<keyword evidence="4" id="KW-0808">Transferase</keyword>
<dbReference type="GO" id="GO:0005634">
    <property type="term" value="C:nucleus"/>
    <property type="evidence" value="ECO:0007669"/>
    <property type="project" value="UniProtKB-SubCell"/>
</dbReference>
<dbReference type="PANTHER" id="PTHR48287:SF1">
    <property type="entry name" value="ARM REPEAT SUPERFAMILY PROTEIN"/>
    <property type="match status" value="1"/>
</dbReference>
<keyword evidence="2" id="KW-0175">Coiled coil</keyword>
<feature type="coiled-coil region" evidence="2">
    <location>
        <begin position="762"/>
        <end position="813"/>
    </location>
</feature>
<dbReference type="OMA" id="PDQMKHR"/>
<feature type="domain" description="RRP12 HEAT" evidence="3">
    <location>
        <begin position="139"/>
        <end position="404"/>
    </location>
</feature>
<dbReference type="EMBL" id="GL984080">
    <property type="protein sequence ID" value="EGR30041.1"/>
    <property type="molecule type" value="Genomic_DNA"/>
</dbReference>
<evidence type="ECO:0000256" key="1">
    <source>
        <dbReference type="ARBA" id="ARBA00007690"/>
    </source>
</evidence>
<keyword evidence="4" id="KW-0378">Hydrolase</keyword>
<dbReference type="InterPro" id="IPR016024">
    <property type="entry name" value="ARM-type_fold"/>
</dbReference>
<dbReference type="GO" id="GO:0004222">
    <property type="term" value="F:metalloendopeptidase activity"/>
    <property type="evidence" value="ECO:0007669"/>
    <property type="project" value="UniProtKB-EC"/>
</dbReference>
<keyword evidence="4" id="KW-0548">Nucleotidyltransferase</keyword>
<organism evidence="4 5">
    <name type="scientific">Ichthyophthirius multifiliis</name>
    <name type="common">White spot disease agent</name>
    <name type="synonym">Ich</name>
    <dbReference type="NCBI Taxonomy" id="5932"/>
    <lineage>
        <taxon>Eukaryota</taxon>
        <taxon>Sar</taxon>
        <taxon>Alveolata</taxon>
        <taxon>Ciliophora</taxon>
        <taxon>Intramacronucleata</taxon>
        <taxon>Oligohymenophorea</taxon>
        <taxon>Hymenostomatida</taxon>
        <taxon>Ophryoglenina</taxon>
        <taxon>Ichthyophthirius</taxon>
    </lineage>
</organism>